<dbReference type="Gene3D" id="2.60.200.40">
    <property type="match status" value="1"/>
</dbReference>
<evidence type="ECO:0000313" key="13">
    <source>
        <dbReference type="Proteomes" id="UP001500466"/>
    </source>
</evidence>
<comment type="similarity">
    <text evidence="2">Belongs to the diacylglycerol/lipid kinase family.</text>
</comment>
<dbReference type="InterPro" id="IPR017438">
    <property type="entry name" value="ATP-NAD_kinase_N"/>
</dbReference>
<evidence type="ECO:0000256" key="5">
    <source>
        <dbReference type="ARBA" id="ARBA00022777"/>
    </source>
</evidence>
<feature type="transmembrane region" description="Helical" evidence="10">
    <location>
        <begin position="96"/>
        <end position="116"/>
    </location>
</feature>
<dbReference type="InterPro" id="IPR001206">
    <property type="entry name" value="Diacylglycerol_kinase_cat_dom"/>
</dbReference>
<feature type="transmembrane region" description="Helical" evidence="10">
    <location>
        <begin position="68"/>
        <end position="89"/>
    </location>
</feature>
<dbReference type="Gene3D" id="3.40.50.10330">
    <property type="entry name" value="Probable inorganic polyphosphate/atp-NAD kinase, domain 1"/>
    <property type="match status" value="1"/>
</dbReference>
<keyword evidence="7" id="KW-0594">Phospholipid biosynthesis</keyword>
<name>A0ABP9GUK5_9ACTN</name>
<feature type="compositionally biased region" description="Pro residues" evidence="9">
    <location>
        <begin position="556"/>
        <end position="567"/>
    </location>
</feature>
<evidence type="ECO:0000256" key="4">
    <source>
        <dbReference type="ARBA" id="ARBA00022741"/>
    </source>
</evidence>
<feature type="region of interest" description="Disordered" evidence="9">
    <location>
        <begin position="550"/>
        <end position="579"/>
    </location>
</feature>
<evidence type="ECO:0000256" key="9">
    <source>
        <dbReference type="SAM" id="MobiDB-lite"/>
    </source>
</evidence>
<evidence type="ECO:0000256" key="6">
    <source>
        <dbReference type="ARBA" id="ARBA00022840"/>
    </source>
</evidence>
<dbReference type="InterPro" id="IPR045540">
    <property type="entry name" value="YegS/DAGK_C"/>
</dbReference>
<dbReference type="InterPro" id="IPR000326">
    <property type="entry name" value="PAP2/HPO"/>
</dbReference>
<feature type="transmembrane region" description="Helical" evidence="10">
    <location>
        <begin position="165"/>
        <end position="181"/>
    </location>
</feature>
<evidence type="ECO:0000313" key="12">
    <source>
        <dbReference type="EMBL" id="GAA4951095.1"/>
    </source>
</evidence>
<evidence type="ECO:0000256" key="1">
    <source>
        <dbReference type="ARBA" id="ARBA00001946"/>
    </source>
</evidence>
<keyword evidence="10" id="KW-1133">Transmembrane helix</keyword>
<comment type="caution">
    <text evidence="12">The sequence shown here is derived from an EMBL/GenBank/DDBJ whole genome shotgun (WGS) entry which is preliminary data.</text>
</comment>
<keyword evidence="13" id="KW-1185">Reference proteome</keyword>
<keyword evidence="5" id="KW-0418">Kinase</keyword>
<protein>
    <recommendedName>
        <fullName evidence="11">DAGKc domain-containing protein</fullName>
    </recommendedName>
</protein>
<feature type="compositionally biased region" description="Basic and acidic residues" evidence="9">
    <location>
        <begin position="479"/>
        <end position="516"/>
    </location>
</feature>
<dbReference type="Pfam" id="PF00781">
    <property type="entry name" value="DAGK_cat"/>
    <property type="match status" value="1"/>
</dbReference>
<dbReference type="Pfam" id="PF01569">
    <property type="entry name" value="PAP2"/>
    <property type="match status" value="1"/>
</dbReference>
<feature type="domain" description="DAGKc" evidence="11">
    <location>
        <begin position="231"/>
        <end position="359"/>
    </location>
</feature>
<keyword evidence="4" id="KW-0547">Nucleotide-binding</keyword>
<dbReference type="Proteomes" id="UP001500466">
    <property type="component" value="Unassembled WGS sequence"/>
</dbReference>
<dbReference type="Gene3D" id="1.20.144.10">
    <property type="entry name" value="Phosphatidic acid phosphatase type 2/haloperoxidase"/>
    <property type="match status" value="1"/>
</dbReference>
<organism evidence="12 13">
    <name type="scientific">Yinghuangia aomiensis</name>
    <dbReference type="NCBI Taxonomy" id="676205"/>
    <lineage>
        <taxon>Bacteria</taxon>
        <taxon>Bacillati</taxon>
        <taxon>Actinomycetota</taxon>
        <taxon>Actinomycetes</taxon>
        <taxon>Kitasatosporales</taxon>
        <taxon>Streptomycetaceae</taxon>
        <taxon>Yinghuangia</taxon>
    </lineage>
</organism>
<feature type="transmembrane region" description="Helical" evidence="10">
    <location>
        <begin position="136"/>
        <end position="158"/>
    </location>
</feature>
<sequence>MLTEAGRFLRRIALPLVATALAVIGLGLLVTRVLDGVWPISGEDDLERTFEAHRSGGWDAVSDVLSALSGWGAVTAVTIAAAALAFAAYRSWRAPLFLVGAVAAQTLVFVLARIFVERDRPDVVRLDDLPGHGSYPSGNTGAALALYGGIAILLSARIGGRVGRWVWRVLCLLVPVAVGLARVYRGDSHPTDVIAAIASAAAALAVMNSAVLSPRSVWGGPGGNLRHTGDGHVPRAALVVNPIKLDSADDRARIDKIMAEAGWAPPLWLETTVEDPGAGVTRTAVAEGVDLVVVAGGDGTVRECAGALAGTGVPLAVVPSGTGNLLARNLGLPIDLADAVHVAVHGRDRAIDLGAIDPDEPGGEIRHFTAMAGIGLDAAMVADAPDALKKKVGWPAYAVSATRHLRDARMRVTLRIDDGPPITRRARMVLVGNVGALQAGMQLLPGAEPDDGMLDVVVFAPYGMTGWAHATLRVVGRRRRDEPQAPDRQLRRRPIEHFTGRKVEVETARPEPRELDGDPIGPGTRLTVHVRPGVLTVRVPDGVVALRPESRAEPFPAAPPEFAPEPGNPAASTSAPAAT</sequence>
<dbReference type="PANTHER" id="PTHR12358">
    <property type="entry name" value="SPHINGOSINE KINASE"/>
    <property type="match status" value="1"/>
</dbReference>
<keyword evidence="10" id="KW-0472">Membrane</keyword>
<keyword evidence="6" id="KW-0067">ATP-binding</keyword>
<dbReference type="InterPro" id="IPR016064">
    <property type="entry name" value="NAD/diacylglycerol_kinase_sf"/>
</dbReference>
<feature type="compositionally biased region" description="Low complexity" evidence="9">
    <location>
        <begin position="568"/>
        <end position="579"/>
    </location>
</feature>
<evidence type="ECO:0000256" key="3">
    <source>
        <dbReference type="ARBA" id="ARBA00022679"/>
    </source>
</evidence>
<keyword evidence="7" id="KW-0444">Lipid biosynthesis</keyword>
<keyword evidence="10" id="KW-0812">Transmembrane</keyword>
<dbReference type="InterPro" id="IPR036938">
    <property type="entry name" value="PAP2/HPO_sf"/>
</dbReference>
<dbReference type="EMBL" id="BAABHS010000003">
    <property type="protein sequence ID" value="GAA4951095.1"/>
    <property type="molecule type" value="Genomic_DNA"/>
</dbReference>
<gene>
    <name evidence="12" type="ORF">GCM10023205_09870</name>
</gene>
<evidence type="ECO:0000256" key="8">
    <source>
        <dbReference type="ARBA" id="ARBA00023264"/>
    </source>
</evidence>
<evidence type="ECO:0000256" key="2">
    <source>
        <dbReference type="ARBA" id="ARBA00005983"/>
    </source>
</evidence>
<evidence type="ECO:0000256" key="10">
    <source>
        <dbReference type="SAM" id="Phobius"/>
    </source>
</evidence>
<dbReference type="PANTHER" id="PTHR12358:SF106">
    <property type="entry name" value="LIPID KINASE YEGS"/>
    <property type="match status" value="1"/>
</dbReference>
<dbReference type="SMART" id="SM00014">
    <property type="entry name" value="acidPPc"/>
    <property type="match status" value="1"/>
</dbReference>
<proteinExistence type="inferred from homology"/>
<evidence type="ECO:0000259" key="11">
    <source>
        <dbReference type="PROSITE" id="PS50146"/>
    </source>
</evidence>
<evidence type="ECO:0000256" key="7">
    <source>
        <dbReference type="ARBA" id="ARBA00023209"/>
    </source>
</evidence>
<dbReference type="Pfam" id="PF19279">
    <property type="entry name" value="YegS_C"/>
    <property type="match status" value="1"/>
</dbReference>
<keyword evidence="8" id="KW-1208">Phospholipid metabolism</keyword>
<dbReference type="SMART" id="SM00046">
    <property type="entry name" value="DAGKc"/>
    <property type="match status" value="1"/>
</dbReference>
<feature type="region of interest" description="Disordered" evidence="9">
    <location>
        <begin position="478"/>
        <end position="526"/>
    </location>
</feature>
<dbReference type="SUPFAM" id="SSF48317">
    <property type="entry name" value="Acid phosphatase/Vanadium-dependent haloperoxidase"/>
    <property type="match status" value="1"/>
</dbReference>
<keyword evidence="7" id="KW-0443">Lipid metabolism</keyword>
<accession>A0ABP9GUK5</accession>
<keyword evidence="3" id="KW-0808">Transferase</keyword>
<reference evidence="13" key="1">
    <citation type="journal article" date="2019" name="Int. J. Syst. Evol. Microbiol.">
        <title>The Global Catalogue of Microorganisms (GCM) 10K type strain sequencing project: providing services to taxonomists for standard genome sequencing and annotation.</title>
        <authorList>
            <consortium name="The Broad Institute Genomics Platform"/>
            <consortium name="The Broad Institute Genome Sequencing Center for Infectious Disease"/>
            <person name="Wu L."/>
            <person name="Ma J."/>
        </authorList>
    </citation>
    <scope>NUCLEOTIDE SEQUENCE [LARGE SCALE GENOMIC DNA]</scope>
    <source>
        <strain evidence="13">JCM 17986</strain>
    </source>
</reference>
<dbReference type="PROSITE" id="PS50146">
    <property type="entry name" value="DAGK"/>
    <property type="match status" value="1"/>
</dbReference>
<comment type="cofactor">
    <cofactor evidence="1">
        <name>Mg(2+)</name>
        <dbReference type="ChEBI" id="CHEBI:18420"/>
    </cofactor>
</comment>
<dbReference type="InterPro" id="IPR050187">
    <property type="entry name" value="Lipid_Phosphate_FormReg"/>
</dbReference>
<feature type="transmembrane region" description="Helical" evidence="10">
    <location>
        <begin position="12"/>
        <end position="34"/>
    </location>
</feature>
<dbReference type="SUPFAM" id="SSF111331">
    <property type="entry name" value="NAD kinase/diacylglycerol kinase-like"/>
    <property type="match status" value="1"/>
</dbReference>
<dbReference type="RefSeq" id="WP_345674015.1">
    <property type="nucleotide sequence ID" value="NZ_BAABHS010000003.1"/>
</dbReference>